<protein>
    <submittedName>
        <fullName evidence="1">Uncharacterized protein YuzE</fullName>
    </submittedName>
</protein>
<sequence length="62" mass="6824">MKTAYDPEVDALYVSLSDRPSVESEEISPGVVFDFDDDHRLVGIELLNARTRLATDALVAAE</sequence>
<dbReference type="InterPro" id="IPR019270">
    <property type="entry name" value="DUF2283"/>
</dbReference>
<comment type="caution">
    <text evidence="1">The sequence shown here is derived from an EMBL/GenBank/DDBJ whole genome shotgun (WGS) entry which is preliminary data.</text>
</comment>
<reference evidence="1 2" key="1">
    <citation type="submission" date="2020-08" db="EMBL/GenBank/DDBJ databases">
        <title>Genome sequencing of Purple Non-Sulfur Bacteria from various extreme environments.</title>
        <authorList>
            <person name="Mayer M."/>
        </authorList>
    </citation>
    <scope>NUCLEOTIDE SEQUENCE [LARGE SCALE GENOMIC DNA]</scope>
    <source>
        <strain evidence="1 2">JA131</strain>
    </source>
</reference>
<proteinExistence type="predicted"/>
<dbReference type="RefSeq" id="WP_184044519.1">
    <property type="nucleotide sequence ID" value="NZ_JACIGK010000012.1"/>
</dbReference>
<dbReference type="Proteomes" id="UP000554286">
    <property type="component" value="Unassembled WGS sequence"/>
</dbReference>
<gene>
    <name evidence="1" type="ORF">GGD89_001925</name>
</gene>
<name>A0A7W6RE09_9PROT</name>
<dbReference type="EMBL" id="JACIGK010000012">
    <property type="protein sequence ID" value="MBB4266294.1"/>
    <property type="molecule type" value="Genomic_DNA"/>
</dbReference>
<dbReference type="PANTHER" id="PTHR37029">
    <property type="entry name" value="SSR1768 PROTEIN"/>
    <property type="match status" value="1"/>
</dbReference>
<dbReference type="Pfam" id="PF10049">
    <property type="entry name" value="DUF2283"/>
    <property type="match status" value="1"/>
</dbReference>
<organism evidence="1 2">
    <name type="scientific">Roseospira visakhapatnamensis</name>
    <dbReference type="NCBI Taxonomy" id="390880"/>
    <lineage>
        <taxon>Bacteria</taxon>
        <taxon>Pseudomonadati</taxon>
        <taxon>Pseudomonadota</taxon>
        <taxon>Alphaproteobacteria</taxon>
        <taxon>Rhodospirillales</taxon>
        <taxon>Rhodospirillaceae</taxon>
        <taxon>Roseospira</taxon>
    </lineage>
</organism>
<dbReference type="PANTHER" id="PTHR37029:SF1">
    <property type="entry name" value="SSR1768 PROTEIN"/>
    <property type="match status" value="1"/>
</dbReference>
<evidence type="ECO:0000313" key="1">
    <source>
        <dbReference type="EMBL" id="MBB4266294.1"/>
    </source>
</evidence>
<dbReference type="AlphaFoldDB" id="A0A7W6RE09"/>
<evidence type="ECO:0000313" key="2">
    <source>
        <dbReference type="Proteomes" id="UP000554286"/>
    </source>
</evidence>
<accession>A0A7W6RE09</accession>
<keyword evidence="2" id="KW-1185">Reference proteome</keyword>